<gene>
    <name evidence="1" type="ORF">MML48_2g00004214</name>
</gene>
<name>A0ACB9TJ61_HOLOL</name>
<dbReference type="Proteomes" id="UP001056778">
    <property type="component" value="Chromosome 2"/>
</dbReference>
<sequence length="140" mass="16496">MVRLGKVKKSRLAHHIWDNYNKPPSPLPDTLREPFPPPDEEQILVDWLFHSAKKGFPRRKEDLQISVKCFLDEKPRDNPFKDNMPADGWYKAFLMRHPTLSERVPEAVTAASTTVSEADIRKWFLNIETYLKQENYFDIL</sequence>
<evidence type="ECO:0000313" key="1">
    <source>
        <dbReference type="EMBL" id="KAI4466911.1"/>
    </source>
</evidence>
<protein>
    <submittedName>
        <fullName evidence="1">Piggybac transposable element-derived protein 4</fullName>
    </submittedName>
</protein>
<organism evidence="1 2">
    <name type="scientific">Holotrichia oblita</name>
    <name type="common">Chafer beetle</name>
    <dbReference type="NCBI Taxonomy" id="644536"/>
    <lineage>
        <taxon>Eukaryota</taxon>
        <taxon>Metazoa</taxon>
        <taxon>Ecdysozoa</taxon>
        <taxon>Arthropoda</taxon>
        <taxon>Hexapoda</taxon>
        <taxon>Insecta</taxon>
        <taxon>Pterygota</taxon>
        <taxon>Neoptera</taxon>
        <taxon>Endopterygota</taxon>
        <taxon>Coleoptera</taxon>
        <taxon>Polyphaga</taxon>
        <taxon>Scarabaeiformia</taxon>
        <taxon>Scarabaeidae</taxon>
        <taxon>Melolonthinae</taxon>
        <taxon>Holotrichia</taxon>
    </lineage>
</organism>
<keyword evidence="2" id="KW-1185">Reference proteome</keyword>
<dbReference type="EMBL" id="CM043016">
    <property type="protein sequence ID" value="KAI4466911.1"/>
    <property type="molecule type" value="Genomic_DNA"/>
</dbReference>
<accession>A0ACB9TJ61</accession>
<evidence type="ECO:0000313" key="2">
    <source>
        <dbReference type="Proteomes" id="UP001056778"/>
    </source>
</evidence>
<proteinExistence type="predicted"/>
<reference evidence="1" key="1">
    <citation type="submission" date="2022-04" db="EMBL/GenBank/DDBJ databases">
        <title>Chromosome-scale genome assembly of Holotrichia oblita Faldermann.</title>
        <authorList>
            <person name="Rongchong L."/>
        </authorList>
    </citation>
    <scope>NUCLEOTIDE SEQUENCE</scope>
    <source>
        <strain evidence="1">81SQS9</strain>
    </source>
</reference>
<comment type="caution">
    <text evidence="1">The sequence shown here is derived from an EMBL/GenBank/DDBJ whole genome shotgun (WGS) entry which is preliminary data.</text>
</comment>